<dbReference type="PANTHER" id="PTHR30518:SF2">
    <property type="entry name" value="ENDOLYTIC MUREIN TRANSGLYCOSYLASE"/>
    <property type="match status" value="1"/>
</dbReference>
<gene>
    <name evidence="7" type="primary">mltG</name>
    <name evidence="8" type="ORF">Ga0061064_0266</name>
</gene>
<dbReference type="CDD" id="cd08010">
    <property type="entry name" value="MltG_like"/>
    <property type="match status" value="1"/>
</dbReference>
<reference evidence="9" key="1">
    <citation type="submission" date="2015-08" db="EMBL/GenBank/DDBJ databases">
        <authorList>
            <person name="Varghese N."/>
        </authorList>
    </citation>
    <scope>NUCLEOTIDE SEQUENCE [LARGE SCALE GENOMIC DNA]</scope>
    <source>
        <strain evidence="9">DSM 27808</strain>
    </source>
</reference>
<dbReference type="GO" id="GO:0008932">
    <property type="term" value="F:lytic endotransglycosylase activity"/>
    <property type="evidence" value="ECO:0007669"/>
    <property type="project" value="UniProtKB-UniRule"/>
</dbReference>
<dbReference type="Proteomes" id="UP000182598">
    <property type="component" value="Unassembled WGS sequence"/>
</dbReference>
<dbReference type="GO" id="GO:0071555">
    <property type="term" value="P:cell wall organization"/>
    <property type="evidence" value="ECO:0007669"/>
    <property type="project" value="UniProtKB-KW"/>
</dbReference>
<protein>
    <recommendedName>
        <fullName evidence="7">Endolytic murein transglycosylase</fullName>
        <ecNumber evidence="7">4.2.2.29</ecNumber>
    </recommendedName>
    <alternativeName>
        <fullName evidence="7">Peptidoglycan lytic transglycosylase</fullName>
    </alternativeName>
    <alternativeName>
        <fullName evidence="7">Peptidoglycan polymerization terminase</fullName>
    </alternativeName>
</protein>
<evidence type="ECO:0000256" key="7">
    <source>
        <dbReference type="HAMAP-Rule" id="MF_02065"/>
    </source>
</evidence>
<sequence>MVFKRVVQFFIVFLVISSVALGAGFWYAQQRLQQSLQLTQPLLFEVKRGMHARTVLQQLRQHGADIHVTEAYIVSRLIDDPSRLQAGVYQLSTGDTLQSLWRKLRLGEQHLFQVALIEGRTLHEWLQVLAKAEHIEKPLQFAHKHEAAERVATLLGIESGSAEGWFFPDTYSYRAGTSVLDILRQAHSRMEAELANIWQQRADNLPYKNAYELLIMASIIEKETGLKGERKRVSSVFINRINKGMRLQSDPTTIYGIEPFDGNITRAHLREETAYNTYRITGLPPSPIAMPSKASLEAAAYPEHTDYFYFVADGSGGHVFSKTLAEHNKAVNRYQRNQR</sequence>
<dbReference type="HAMAP" id="MF_02065">
    <property type="entry name" value="MltG"/>
    <property type="match status" value="1"/>
</dbReference>
<dbReference type="OrthoDB" id="9814591at2"/>
<keyword evidence="3 7" id="KW-1133">Transmembrane helix</keyword>
<keyword evidence="2 7" id="KW-0812">Transmembrane</keyword>
<evidence type="ECO:0000256" key="1">
    <source>
        <dbReference type="ARBA" id="ARBA00022475"/>
    </source>
</evidence>
<dbReference type="EMBL" id="CYHB01000001">
    <property type="protein sequence ID" value="CUA82879.1"/>
    <property type="molecule type" value="Genomic_DNA"/>
</dbReference>
<dbReference type="Gene3D" id="3.30.160.60">
    <property type="entry name" value="Classic Zinc Finger"/>
    <property type="match status" value="1"/>
</dbReference>
<keyword evidence="5 7" id="KW-0456">Lyase</keyword>
<dbReference type="Gene3D" id="3.30.1490.480">
    <property type="entry name" value="Endolytic murein transglycosylase"/>
    <property type="match status" value="1"/>
</dbReference>
<evidence type="ECO:0000256" key="4">
    <source>
        <dbReference type="ARBA" id="ARBA00023136"/>
    </source>
</evidence>
<dbReference type="GO" id="GO:0005886">
    <property type="term" value="C:plasma membrane"/>
    <property type="evidence" value="ECO:0007669"/>
    <property type="project" value="UniProtKB-UniRule"/>
</dbReference>
<dbReference type="PANTHER" id="PTHR30518">
    <property type="entry name" value="ENDOLYTIC MUREIN TRANSGLYCOSYLASE"/>
    <property type="match status" value="1"/>
</dbReference>
<keyword evidence="9" id="KW-1185">Reference proteome</keyword>
<dbReference type="Pfam" id="PF02618">
    <property type="entry name" value="YceG"/>
    <property type="match status" value="1"/>
</dbReference>
<proteinExistence type="inferred from homology"/>
<dbReference type="AlphaFoldDB" id="A0A0K6GW91"/>
<feature type="site" description="Important for catalytic activity" evidence="7">
    <location>
        <position position="223"/>
    </location>
</feature>
<comment type="similarity">
    <text evidence="7">Belongs to the transglycosylase MltG family.</text>
</comment>
<dbReference type="InterPro" id="IPR003770">
    <property type="entry name" value="MLTG-like"/>
</dbReference>
<dbReference type="RefSeq" id="WP_055437983.1">
    <property type="nucleotide sequence ID" value="NZ_CYHB01000001.1"/>
</dbReference>
<organism evidence="8 9">
    <name type="scientific">Pseudidiomarina woesei</name>
    <dbReference type="NCBI Taxonomy" id="1381080"/>
    <lineage>
        <taxon>Bacteria</taxon>
        <taxon>Pseudomonadati</taxon>
        <taxon>Pseudomonadota</taxon>
        <taxon>Gammaproteobacteria</taxon>
        <taxon>Alteromonadales</taxon>
        <taxon>Idiomarinaceae</taxon>
        <taxon>Pseudidiomarina</taxon>
    </lineage>
</organism>
<keyword evidence="1 7" id="KW-1003">Cell membrane</keyword>
<comment type="catalytic activity">
    <reaction evidence="7">
        <text>a peptidoglycan chain = a peptidoglycan chain with N-acetyl-1,6-anhydromuramyl-[peptide] at the reducing end + a peptidoglycan chain with N-acetylglucosamine at the non-reducing end.</text>
        <dbReference type="EC" id="4.2.2.29"/>
    </reaction>
</comment>
<evidence type="ECO:0000313" key="8">
    <source>
        <dbReference type="EMBL" id="CUA82879.1"/>
    </source>
</evidence>
<dbReference type="GO" id="GO:0009252">
    <property type="term" value="P:peptidoglycan biosynthetic process"/>
    <property type="evidence" value="ECO:0007669"/>
    <property type="project" value="UniProtKB-UniRule"/>
</dbReference>
<dbReference type="FunFam" id="3.30.160.60:FF:000242">
    <property type="entry name" value="Endolytic murein transglycosylase"/>
    <property type="match status" value="1"/>
</dbReference>
<keyword evidence="4 7" id="KW-0472">Membrane</keyword>
<evidence type="ECO:0000256" key="3">
    <source>
        <dbReference type="ARBA" id="ARBA00022989"/>
    </source>
</evidence>
<evidence type="ECO:0000256" key="6">
    <source>
        <dbReference type="ARBA" id="ARBA00023316"/>
    </source>
</evidence>
<keyword evidence="7" id="KW-0997">Cell inner membrane</keyword>
<dbReference type="EC" id="4.2.2.29" evidence="7"/>
<comment type="function">
    <text evidence="7">Functions as a peptidoglycan terminase that cleaves nascent peptidoglycan strands endolytically to terminate their elongation.</text>
</comment>
<evidence type="ECO:0000256" key="5">
    <source>
        <dbReference type="ARBA" id="ARBA00023239"/>
    </source>
</evidence>
<keyword evidence="6 7" id="KW-0961">Cell wall biogenesis/degradation</keyword>
<evidence type="ECO:0000256" key="2">
    <source>
        <dbReference type="ARBA" id="ARBA00022692"/>
    </source>
</evidence>
<accession>A0A0K6GW91</accession>
<dbReference type="NCBIfam" id="TIGR00247">
    <property type="entry name" value="endolytic transglycosylase MltG"/>
    <property type="match status" value="1"/>
</dbReference>
<name>A0A0K6GW91_9GAMM</name>
<evidence type="ECO:0000313" key="9">
    <source>
        <dbReference type="Proteomes" id="UP000182598"/>
    </source>
</evidence>